<reference evidence="5" key="1">
    <citation type="submission" date="2022-03" db="EMBL/GenBank/DDBJ databases">
        <authorList>
            <person name="Tunstrom K."/>
        </authorList>
    </citation>
    <scope>NUCLEOTIDE SEQUENCE</scope>
</reference>
<feature type="domain" description="FLYWCH-type" evidence="4">
    <location>
        <begin position="25"/>
        <end position="72"/>
    </location>
</feature>
<dbReference type="InterPro" id="IPR007588">
    <property type="entry name" value="Znf_FLYWCH"/>
</dbReference>
<evidence type="ECO:0000256" key="1">
    <source>
        <dbReference type="ARBA" id="ARBA00022723"/>
    </source>
</evidence>
<dbReference type="GO" id="GO:0008270">
    <property type="term" value="F:zinc ion binding"/>
    <property type="evidence" value="ECO:0007669"/>
    <property type="project" value="UniProtKB-KW"/>
</dbReference>
<gene>
    <name evidence="5" type="ORF">EEDITHA_LOCUS2162</name>
</gene>
<proteinExistence type="predicted"/>
<keyword evidence="6" id="KW-1185">Reference proteome</keyword>
<dbReference type="Pfam" id="PF04500">
    <property type="entry name" value="FLYWCH"/>
    <property type="match status" value="4"/>
</dbReference>
<evidence type="ECO:0000256" key="2">
    <source>
        <dbReference type="ARBA" id="ARBA00022771"/>
    </source>
</evidence>
<organism evidence="5 6">
    <name type="scientific">Euphydryas editha</name>
    <name type="common">Edith's checkerspot</name>
    <dbReference type="NCBI Taxonomy" id="104508"/>
    <lineage>
        <taxon>Eukaryota</taxon>
        <taxon>Metazoa</taxon>
        <taxon>Ecdysozoa</taxon>
        <taxon>Arthropoda</taxon>
        <taxon>Hexapoda</taxon>
        <taxon>Insecta</taxon>
        <taxon>Pterygota</taxon>
        <taxon>Neoptera</taxon>
        <taxon>Endopterygota</taxon>
        <taxon>Lepidoptera</taxon>
        <taxon>Glossata</taxon>
        <taxon>Ditrysia</taxon>
        <taxon>Papilionoidea</taxon>
        <taxon>Nymphalidae</taxon>
        <taxon>Nymphalinae</taxon>
        <taxon>Euphydryas</taxon>
    </lineage>
</organism>
<dbReference type="Gene3D" id="2.20.25.240">
    <property type="match status" value="4"/>
</dbReference>
<name>A0AAU9TDM0_EUPED</name>
<sequence length="298" mass="34511">MSMDVGDYFTSVQWVKNKSGKIIGVIDGYTFYCNTKNNSSILWRCCRSSYCKARLVTTYCLKIIRCSLEHNHVRPNFIIKNVQWVQNKVGKIIGVIDGYTFYCSTKNNSSILWRCCRSSYCKARLVTTYCLKITRCSLEHNHVRPNFIIKNVTLVWNKSGKQVAVLNGFTYYCASTCSSTVAWRCTRGKTCKARFVTTKDISYVIRCQEFHGHNPPNFYIYNVKLFKNEAGKSVAILYGFTYYCGKKSTSTFAWRCRKGKSCKARFITNKNLEILKCQLVHEHLPPAFYIENGVFYRL</sequence>
<keyword evidence="3" id="KW-0862">Zinc</keyword>
<dbReference type="AlphaFoldDB" id="A0AAU9TDM0"/>
<evidence type="ECO:0000313" key="6">
    <source>
        <dbReference type="Proteomes" id="UP001153954"/>
    </source>
</evidence>
<evidence type="ECO:0000313" key="5">
    <source>
        <dbReference type="EMBL" id="CAH2085714.1"/>
    </source>
</evidence>
<feature type="domain" description="FLYWCH-type" evidence="4">
    <location>
        <begin position="230"/>
        <end position="283"/>
    </location>
</feature>
<protein>
    <recommendedName>
        <fullName evidence="4">FLYWCH-type domain-containing protein</fullName>
    </recommendedName>
</protein>
<evidence type="ECO:0000256" key="3">
    <source>
        <dbReference type="ARBA" id="ARBA00022833"/>
    </source>
</evidence>
<feature type="domain" description="FLYWCH-type" evidence="4">
    <location>
        <begin position="157"/>
        <end position="213"/>
    </location>
</feature>
<keyword evidence="2" id="KW-0863">Zinc-finger</keyword>
<evidence type="ECO:0000259" key="4">
    <source>
        <dbReference type="Pfam" id="PF04500"/>
    </source>
</evidence>
<comment type="caution">
    <text evidence="5">The sequence shown here is derived from an EMBL/GenBank/DDBJ whole genome shotgun (WGS) entry which is preliminary data.</text>
</comment>
<feature type="domain" description="FLYWCH-type" evidence="4">
    <location>
        <begin position="95"/>
        <end position="142"/>
    </location>
</feature>
<dbReference type="Proteomes" id="UP001153954">
    <property type="component" value="Unassembled WGS sequence"/>
</dbReference>
<keyword evidence="1" id="KW-0479">Metal-binding</keyword>
<dbReference type="EMBL" id="CAKOGL010000004">
    <property type="protein sequence ID" value="CAH2085714.1"/>
    <property type="molecule type" value="Genomic_DNA"/>
</dbReference>
<accession>A0AAU9TDM0</accession>